<dbReference type="FunCoup" id="A0A6P5JEV2">
    <property type="interactions" value="126"/>
</dbReference>
<keyword evidence="3" id="KW-0812">Transmembrane</keyword>
<dbReference type="AlphaFoldDB" id="A0A6P5JEV2"/>
<gene>
    <name evidence="5" type="primary">GGT6</name>
</gene>
<dbReference type="InterPro" id="IPR029055">
    <property type="entry name" value="Ntn_hydrolases_N"/>
</dbReference>
<evidence type="ECO:0000256" key="1">
    <source>
        <dbReference type="ARBA" id="ARBA00009381"/>
    </source>
</evidence>
<dbReference type="InterPro" id="IPR052688">
    <property type="entry name" value="Gamma-glutamyltransfase"/>
</dbReference>
<dbReference type="SUPFAM" id="SSF56235">
    <property type="entry name" value="N-terminal nucleophile aminohydrolases (Ntn hydrolases)"/>
    <property type="match status" value="1"/>
</dbReference>
<evidence type="ECO:0000313" key="5">
    <source>
        <dbReference type="RefSeq" id="XP_020832745.1"/>
    </source>
</evidence>
<name>A0A6P5JEV2_PHACI</name>
<accession>A0A6P5JEV2</accession>
<reference evidence="5" key="1">
    <citation type="submission" date="2025-08" db="UniProtKB">
        <authorList>
            <consortium name="RefSeq"/>
        </authorList>
    </citation>
    <scope>IDENTIFICATION</scope>
    <source>
        <tissue evidence="5">Spleen</tissue>
    </source>
</reference>
<feature type="region of interest" description="Disordered" evidence="2">
    <location>
        <begin position="23"/>
        <end position="52"/>
    </location>
</feature>
<sequence>MEQTRVDSQAGCLGSVKYQKLLLQESESEEEEEEEDETESGSQEEEEEEDEMKTVLFLDSGHQRALQVNPAQNWQSRTKAWAGILSALLLLGLSFYLAARQLRPRGASNQDQEMAAPKIQSLDHHTSGHHHSPGIYPHGVVISESDTCSILGRDLLLAGGNVVDAGVGTALCLALVHPHETGLGAVFWALFHNSSSNQTMALMPAPAQDLAPGLGMPGALPALHLLHRNLGHLPWSQLLAATIALAQEGFSIDQALAEALAERDAAGQATGLCPLLCHPNGTVLGQGTHVTNLGLAAVLRRAAQAPETDDQFLSALLHPLADDLFLEEPLQGIMPTLEPALRLALPQGLLFTTPSPTAGELLLKVLRNPLKAGGLTSDPCPGFLAAAQDAYSRVTPAAPVGSILAAMDSEGSVLLLASSLNSTFGSGWLSPSTGILLSDFVGGSQIASWACPALLCCGPEDDVLALAASGGSSAPLAIAKTLLSYLALQQPLPNAITQPLLQIQLGSNGAPRSCRKTPPKTGAPNPEALLLVTTHADHVRATGVPVSSYPSRGH</sequence>
<feature type="transmembrane region" description="Helical" evidence="3">
    <location>
        <begin position="80"/>
        <end position="99"/>
    </location>
</feature>
<keyword evidence="3" id="KW-1133">Transmembrane helix</keyword>
<dbReference type="Pfam" id="PF01019">
    <property type="entry name" value="G_glu_transpept"/>
    <property type="match status" value="2"/>
</dbReference>
<organism evidence="4 5">
    <name type="scientific">Phascolarctos cinereus</name>
    <name type="common">Koala</name>
    <dbReference type="NCBI Taxonomy" id="38626"/>
    <lineage>
        <taxon>Eukaryota</taxon>
        <taxon>Metazoa</taxon>
        <taxon>Chordata</taxon>
        <taxon>Craniata</taxon>
        <taxon>Vertebrata</taxon>
        <taxon>Euteleostomi</taxon>
        <taxon>Mammalia</taxon>
        <taxon>Metatheria</taxon>
        <taxon>Diprotodontia</taxon>
        <taxon>Phascolarctidae</taxon>
        <taxon>Phascolarctos</taxon>
    </lineage>
</organism>
<comment type="similarity">
    <text evidence="1">Belongs to the gamma-glutamyltransferase family.</text>
</comment>
<protein>
    <submittedName>
        <fullName evidence="5">Gamma-glutamyltransferase 6</fullName>
    </submittedName>
</protein>
<dbReference type="RefSeq" id="XP_020832745.1">
    <property type="nucleotide sequence ID" value="XM_020977086.1"/>
</dbReference>
<evidence type="ECO:0000256" key="2">
    <source>
        <dbReference type="SAM" id="MobiDB-lite"/>
    </source>
</evidence>
<feature type="compositionally biased region" description="Acidic residues" evidence="2">
    <location>
        <begin position="26"/>
        <end position="51"/>
    </location>
</feature>
<dbReference type="CTD" id="124975"/>
<dbReference type="InterPro" id="IPR043137">
    <property type="entry name" value="GGT_ssub_C"/>
</dbReference>
<keyword evidence="3" id="KW-0472">Membrane</keyword>
<dbReference type="Proteomes" id="UP000515140">
    <property type="component" value="Unplaced"/>
</dbReference>
<dbReference type="InParanoid" id="A0A6P5JEV2"/>
<evidence type="ECO:0000313" key="4">
    <source>
        <dbReference type="Proteomes" id="UP000515140"/>
    </source>
</evidence>
<proteinExistence type="inferred from homology"/>
<dbReference type="GO" id="GO:0070062">
    <property type="term" value="C:extracellular exosome"/>
    <property type="evidence" value="ECO:0007669"/>
    <property type="project" value="TreeGrafter"/>
</dbReference>
<dbReference type="PANTHER" id="PTHR47278">
    <property type="entry name" value="GLUTATHIONE HYDROLASE 6"/>
    <property type="match status" value="1"/>
</dbReference>
<dbReference type="KEGG" id="pcw:110201447"/>
<dbReference type="Gene3D" id="3.60.20.40">
    <property type="match status" value="1"/>
</dbReference>
<dbReference type="GeneID" id="110201447"/>
<keyword evidence="4" id="KW-1185">Reference proteome</keyword>
<dbReference type="PANTHER" id="PTHR47278:SF1">
    <property type="entry name" value="GLUTATHIONE HYDROLASE 6"/>
    <property type="match status" value="1"/>
</dbReference>
<dbReference type="PRINTS" id="PR01210">
    <property type="entry name" value="GGTRANSPTASE"/>
</dbReference>
<evidence type="ECO:0000256" key="3">
    <source>
        <dbReference type="SAM" id="Phobius"/>
    </source>
</evidence>